<dbReference type="InterPro" id="IPR002173">
    <property type="entry name" value="Carboh/pur_kinase_PfkB_CS"/>
</dbReference>
<keyword evidence="4 12" id="KW-0808">Transferase</keyword>
<dbReference type="OrthoDB" id="9775849at2"/>
<keyword evidence="6 12" id="KW-0547">Nucleotide-binding</keyword>
<dbReference type="InterPro" id="IPR011877">
    <property type="entry name" value="Ribokinase"/>
</dbReference>
<dbReference type="HAMAP" id="MF_01987">
    <property type="entry name" value="Ribokinase"/>
    <property type="match status" value="1"/>
</dbReference>
<feature type="domain" description="Carbohydrate kinase PfkB" evidence="13">
    <location>
        <begin position="3"/>
        <end position="284"/>
    </location>
</feature>
<dbReference type="SUPFAM" id="SSF53613">
    <property type="entry name" value="Ribokinase-like"/>
    <property type="match status" value="1"/>
</dbReference>
<dbReference type="GO" id="GO:0046872">
    <property type="term" value="F:metal ion binding"/>
    <property type="evidence" value="ECO:0007669"/>
    <property type="project" value="UniProtKB-KW"/>
</dbReference>
<gene>
    <name evidence="12 14" type="primary">rbsK</name>
    <name evidence="14" type="ORF">AKA01nite_00620</name>
</gene>
<comment type="pathway">
    <text evidence="12">Carbohydrate metabolism; D-ribose degradation; D-ribose 5-phosphate from beta-D-ribopyranose: step 2/2.</text>
</comment>
<dbReference type="Proteomes" id="UP000321662">
    <property type="component" value="Unassembled WGS sequence"/>
</dbReference>
<dbReference type="GO" id="GO:0004747">
    <property type="term" value="F:ribokinase activity"/>
    <property type="evidence" value="ECO:0007669"/>
    <property type="project" value="UniProtKB-UniRule"/>
</dbReference>
<feature type="binding site" evidence="12">
    <location>
        <begin position="11"/>
        <end position="13"/>
    </location>
    <ligand>
        <name>substrate</name>
    </ligand>
</feature>
<feature type="binding site" evidence="12">
    <location>
        <position position="266"/>
    </location>
    <ligand>
        <name>ATP</name>
        <dbReference type="ChEBI" id="CHEBI:30616"/>
    </ligand>
</feature>
<evidence type="ECO:0000256" key="9">
    <source>
        <dbReference type="ARBA" id="ARBA00022842"/>
    </source>
</evidence>
<evidence type="ECO:0000256" key="3">
    <source>
        <dbReference type="ARBA" id="ARBA00016943"/>
    </source>
</evidence>
<evidence type="ECO:0000256" key="12">
    <source>
        <dbReference type="HAMAP-Rule" id="MF_01987"/>
    </source>
</evidence>
<comment type="subcellular location">
    <subcellularLocation>
        <location evidence="12">Cytoplasm</location>
    </subcellularLocation>
</comment>
<comment type="subunit">
    <text evidence="12">Homodimer.</text>
</comment>
<comment type="function">
    <text evidence="12">Catalyzes the phosphorylation of ribose at O-5 in a reaction requiring ATP and magnesium. The resulting D-ribose-5-phosphate can then be used either for sythesis of nucleotides, histidine, and tryptophan, or as a component of the pentose phosphate pathway.</text>
</comment>
<evidence type="ECO:0000256" key="4">
    <source>
        <dbReference type="ARBA" id="ARBA00022679"/>
    </source>
</evidence>
<dbReference type="NCBIfam" id="TIGR02152">
    <property type="entry name" value="D_ribokin_bact"/>
    <property type="match status" value="1"/>
</dbReference>
<keyword evidence="8 12" id="KW-0067">ATP-binding</keyword>
<dbReference type="InterPro" id="IPR029056">
    <property type="entry name" value="Ribokinase-like"/>
</dbReference>
<dbReference type="EMBL" id="BJUY01000001">
    <property type="protein sequence ID" value="GEK90440.1"/>
    <property type="molecule type" value="Genomic_DNA"/>
</dbReference>
<comment type="activity regulation">
    <text evidence="12">Activated by a monovalent cation that binds near, but not in, the active site. The most likely occupant of the site in vivo is potassium. Ion binding induces a conformational change that may alter substrate affinity.</text>
</comment>
<dbReference type="RefSeq" id="WP_146922650.1">
    <property type="nucleotide sequence ID" value="NZ_BJUY01000001.1"/>
</dbReference>
<evidence type="ECO:0000256" key="6">
    <source>
        <dbReference type="ARBA" id="ARBA00022741"/>
    </source>
</evidence>
<dbReference type="Gene3D" id="3.40.1190.20">
    <property type="match status" value="1"/>
</dbReference>
<dbReference type="PANTHER" id="PTHR10584:SF166">
    <property type="entry name" value="RIBOKINASE"/>
    <property type="match status" value="1"/>
</dbReference>
<feature type="binding site" evidence="12">
    <location>
        <position position="242"/>
    </location>
    <ligand>
        <name>substrate</name>
    </ligand>
</feature>
<evidence type="ECO:0000256" key="7">
    <source>
        <dbReference type="ARBA" id="ARBA00022777"/>
    </source>
</evidence>
<feature type="binding site" evidence="12">
    <location>
        <position position="183"/>
    </location>
    <ligand>
        <name>ATP</name>
        <dbReference type="ChEBI" id="CHEBI:30616"/>
    </ligand>
</feature>
<evidence type="ECO:0000313" key="15">
    <source>
        <dbReference type="Proteomes" id="UP000321662"/>
    </source>
</evidence>
<dbReference type="AlphaFoldDB" id="A0A511AQF8"/>
<evidence type="ECO:0000259" key="13">
    <source>
        <dbReference type="Pfam" id="PF00294"/>
    </source>
</evidence>
<comment type="caution">
    <text evidence="14">The sequence shown here is derived from an EMBL/GenBank/DDBJ whole genome shotgun (WGS) entry which is preliminary data.</text>
</comment>
<evidence type="ECO:0000256" key="10">
    <source>
        <dbReference type="ARBA" id="ARBA00022958"/>
    </source>
</evidence>
<feature type="binding site" evidence="12">
    <location>
        <begin position="241"/>
        <end position="242"/>
    </location>
    <ligand>
        <name>ATP</name>
        <dbReference type="ChEBI" id="CHEBI:30616"/>
    </ligand>
</feature>
<dbReference type="Pfam" id="PF00294">
    <property type="entry name" value="PfkB"/>
    <property type="match status" value="1"/>
</dbReference>
<evidence type="ECO:0000256" key="1">
    <source>
        <dbReference type="ARBA" id="ARBA00005380"/>
    </source>
</evidence>
<dbReference type="GO" id="GO:0005524">
    <property type="term" value="F:ATP binding"/>
    <property type="evidence" value="ECO:0007669"/>
    <property type="project" value="UniProtKB-UniRule"/>
</dbReference>
<name>A0A511AQF8_9LACT</name>
<keyword evidence="10 12" id="KW-0630">Potassium</keyword>
<keyword evidence="9 12" id="KW-0460">Magnesium</keyword>
<feature type="binding site" evidence="12">
    <location>
        <position position="238"/>
    </location>
    <ligand>
        <name>K(+)</name>
        <dbReference type="ChEBI" id="CHEBI:29103"/>
    </ligand>
</feature>
<dbReference type="UniPathway" id="UPA00916">
    <property type="reaction ID" value="UER00889"/>
</dbReference>
<comment type="caution">
    <text evidence="12">Lacks conserved residue(s) required for the propagation of feature annotation.</text>
</comment>
<keyword evidence="7 12" id="KW-0418">Kinase</keyword>
<keyword evidence="5 12" id="KW-0479">Metal-binding</keyword>
<keyword evidence="15" id="KW-1185">Reference proteome</keyword>
<feature type="binding site" evidence="12">
    <location>
        <position position="272"/>
    </location>
    <ligand>
        <name>K(+)</name>
        <dbReference type="ChEBI" id="CHEBI:29103"/>
    </ligand>
</feature>
<evidence type="ECO:0000313" key="14">
    <source>
        <dbReference type="EMBL" id="GEK90440.1"/>
    </source>
</evidence>
<accession>A0A511AQF8</accession>
<proteinExistence type="inferred from homology"/>
<comment type="similarity">
    <text evidence="12">Belongs to the carbohydrate kinase PfkB family. Ribokinase subfamily.</text>
</comment>
<feature type="binding site" evidence="12">
    <location>
        <position position="277"/>
    </location>
    <ligand>
        <name>K(+)</name>
        <dbReference type="ChEBI" id="CHEBI:29103"/>
    </ligand>
</feature>
<dbReference type="InterPro" id="IPR002139">
    <property type="entry name" value="Ribo/fructo_kinase"/>
</dbReference>
<comment type="catalytic activity">
    <reaction evidence="12">
        <text>D-ribose + ATP = D-ribose 5-phosphate + ADP + H(+)</text>
        <dbReference type="Rhea" id="RHEA:13697"/>
        <dbReference type="ChEBI" id="CHEBI:15378"/>
        <dbReference type="ChEBI" id="CHEBI:30616"/>
        <dbReference type="ChEBI" id="CHEBI:47013"/>
        <dbReference type="ChEBI" id="CHEBI:78346"/>
        <dbReference type="ChEBI" id="CHEBI:456216"/>
        <dbReference type="EC" id="2.7.1.15"/>
    </reaction>
</comment>
<comment type="similarity">
    <text evidence="1">Belongs to the carbohydrate kinase pfkB family.</text>
</comment>
<evidence type="ECO:0000256" key="11">
    <source>
        <dbReference type="ARBA" id="ARBA00023277"/>
    </source>
</evidence>
<feature type="binding site" evidence="12">
    <location>
        <position position="275"/>
    </location>
    <ligand>
        <name>K(+)</name>
        <dbReference type="ChEBI" id="CHEBI:29103"/>
    </ligand>
</feature>
<dbReference type="GO" id="GO:0019303">
    <property type="term" value="P:D-ribose catabolic process"/>
    <property type="evidence" value="ECO:0007669"/>
    <property type="project" value="UniProtKB-UniRule"/>
</dbReference>
<feature type="binding site" evidence="12">
    <location>
        <begin position="210"/>
        <end position="215"/>
    </location>
    <ligand>
        <name>ATP</name>
        <dbReference type="ChEBI" id="CHEBI:30616"/>
    </ligand>
</feature>
<dbReference type="PANTHER" id="PTHR10584">
    <property type="entry name" value="SUGAR KINASE"/>
    <property type="match status" value="1"/>
</dbReference>
<feature type="binding site" evidence="12">
    <location>
        <begin position="39"/>
        <end position="43"/>
    </location>
    <ligand>
        <name>substrate</name>
    </ligand>
</feature>
<comment type="cofactor">
    <cofactor evidence="12">
        <name>Mg(2+)</name>
        <dbReference type="ChEBI" id="CHEBI:18420"/>
    </cofactor>
    <text evidence="12">Requires a divalent cation, most likely magnesium in vivo, as an electrophilic catalyst to aid phosphoryl group transfer. It is the chelate of the metal and the nucleotide that is the actual substrate.</text>
</comment>
<feature type="active site" description="Proton acceptor" evidence="12">
    <location>
        <position position="242"/>
    </location>
</feature>
<dbReference type="GO" id="GO:0005829">
    <property type="term" value="C:cytosol"/>
    <property type="evidence" value="ECO:0007669"/>
    <property type="project" value="TreeGrafter"/>
</dbReference>
<organism evidence="14 15">
    <name type="scientific">Alkalibacterium kapii</name>
    <dbReference type="NCBI Taxonomy" id="426704"/>
    <lineage>
        <taxon>Bacteria</taxon>
        <taxon>Bacillati</taxon>
        <taxon>Bacillota</taxon>
        <taxon>Bacilli</taxon>
        <taxon>Lactobacillales</taxon>
        <taxon>Carnobacteriaceae</taxon>
        <taxon>Alkalibacterium</taxon>
    </lineage>
</organism>
<evidence type="ECO:0000256" key="8">
    <source>
        <dbReference type="ARBA" id="ARBA00022840"/>
    </source>
</evidence>
<dbReference type="InterPro" id="IPR011611">
    <property type="entry name" value="PfkB_dom"/>
</dbReference>
<sequence length="301" mass="32571">MVKITVVGSISTDFIIETDKRPDIGETVEGQNLSTAFGGKGANQAVAAARLGAEVSMIGTVGKDTFADELLNNLKENRIITDDVERVTHLTSGSAMITVKDGDNSIIYIPGANNALTAERIEKAQETLKASDLVILQNEVPVEAIEKVIDLCSEIDTPVLYNPAPARKLNEASIEKVRFLTPNETEFSVLFPREDMVEVLKRYPNKLLITSGSKGVYYHDGIEVRLVRANKVIPVDTTGAGDTFNGAFAVAWSSGLSIEESIRFGNLAASLSIQKKGAQTGIPTIAEMKGSSVYEKEWHIE</sequence>
<dbReference type="PRINTS" id="PR00990">
    <property type="entry name" value="RIBOKINASE"/>
</dbReference>
<dbReference type="EC" id="2.7.1.15" evidence="2 12"/>
<feature type="binding site" evidence="12">
    <location>
        <position position="139"/>
    </location>
    <ligand>
        <name>substrate</name>
    </ligand>
</feature>
<keyword evidence="11 12" id="KW-0119">Carbohydrate metabolism</keyword>
<evidence type="ECO:0000256" key="2">
    <source>
        <dbReference type="ARBA" id="ARBA00012035"/>
    </source>
</evidence>
<keyword evidence="12" id="KW-0963">Cytoplasm</keyword>
<evidence type="ECO:0000256" key="5">
    <source>
        <dbReference type="ARBA" id="ARBA00022723"/>
    </source>
</evidence>
<feature type="binding site" evidence="12">
    <location>
        <position position="236"/>
    </location>
    <ligand>
        <name>K(+)</name>
        <dbReference type="ChEBI" id="CHEBI:29103"/>
    </ligand>
</feature>
<reference evidence="14 15" key="1">
    <citation type="submission" date="2019-07" db="EMBL/GenBank/DDBJ databases">
        <title>Whole genome shotgun sequence of Alkalibacterium kapii NBRC 103247.</title>
        <authorList>
            <person name="Hosoyama A."/>
            <person name="Uohara A."/>
            <person name="Ohji S."/>
            <person name="Ichikawa N."/>
        </authorList>
    </citation>
    <scope>NUCLEOTIDE SEQUENCE [LARGE SCALE GENOMIC DNA]</scope>
    <source>
        <strain evidence="14 15">NBRC 103247</strain>
    </source>
</reference>
<dbReference type="CDD" id="cd01174">
    <property type="entry name" value="ribokinase"/>
    <property type="match status" value="1"/>
</dbReference>
<protein>
    <recommendedName>
        <fullName evidence="3 12">Ribokinase</fullName>
        <shortName evidence="12">RK</shortName>
        <ecNumber evidence="2 12">2.7.1.15</ecNumber>
    </recommendedName>
</protein>
<dbReference type="PROSITE" id="PS00584">
    <property type="entry name" value="PFKB_KINASES_2"/>
    <property type="match status" value="1"/>
</dbReference>